<dbReference type="InterPro" id="IPR036390">
    <property type="entry name" value="WH_DNA-bd_sf"/>
</dbReference>
<dbReference type="SUPFAM" id="SSF46785">
    <property type="entry name" value="Winged helix' DNA-binding domain"/>
    <property type="match status" value="1"/>
</dbReference>
<dbReference type="Gene3D" id="3.40.190.290">
    <property type="match status" value="1"/>
</dbReference>
<comment type="similarity">
    <text evidence="1">Belongs to the LysR transcriptional regulatory family.</text>
</comment>
<evidence type="ECO:0000256" key="3">
    <source>
        <dbReference type="ARBA" id="ARBA00023125"/>
    </source>
</evidence>
<reference evidence="6 7" key="1">
    <citation type="submission" date="2017-09" db="EMBL/GenBank/DDBJ databases">
        <title>Mesorhizobum sanjuanii sp. nov. isolated from nodules of Lotus tenuis in saline-alkaline lowlands of Flooding Pampa.</title>
        <authorList>
            <person name="Sannazzaro A.I."/>
            <person name="Torres Tejerizo G.A."/>
            <person name="Fontana F."/>
            <person name="Cumpa Velazquez L.M."/>
            <person name="Hansen L."/>
            <person name="Pistorio M."/>
            <person name="Estrella M.J."/>
        </authorList>
    </citation>
    <scope>NUCLEOTIDE SEQUENCE [LARGE SCALE GENOMIC DNA]</scope>
    <source>
        <strain evidence="6 7">BSA136</strain>
    </source>
</reference>
<dbReference type="GO" id="GO:0005829">
    <property type="term" value="C:cytosol"/>
    <property type="evidence" value="ECO:0007669"/>
    <property type="project" value="TreeGrafter"/>
</dbReference>
<dbReference type="PROSITE" id="PS50931">
    <property type="entry name" value="HTH_LYSR"/>
    <property type="match status" value="1"/>
</dbReference>
<dbReference type="EMBL" id="NWQG01000040">
    <property type="protein sequence ID" value="PDQ21776.1"/>
    <property type="molecule type" value="Genomic_DNA"/>
</dbReference>
<dbReference type="SUPFAM" id="SSF53850">
    <property type="entry name" value="Periplasmic binding protein-like II"/>
    <property type="match status" value="1"/>
</dbReference>
<evidence type="ECO:0000259" key="5">
    <source>
        <dbReference type="PROSITE" id="PS50931"/>
    </source>
</evidence>
<organism evidence="6 7">
    <name type="scientific">Mesorhizobium sanjuanii</name>
    <dbReference type="NCBI Taxonomy" id="2037900"/>
    <lineage>
        <taxon>Bacteria</taxon>
        <taxon>Pseudomonadati</taxon>
        <taxon>Pseudomonadota</taxon>
        <taxon>Alphaproteobacteria</taxon>
        <taxon>Hyphomicrobiales</taxon>
        <taxon>Phyllobacteriaceae</taxon>
        <taxon>Mesorhizobium</taxon>
    </lineage>
</organism>
<keyword evidence="2" id="KW-0805">Transcription regulation</keyword>
<feature type="domain" description="HTH lysR-type" evidence="5">
    <location>
        <begin position="12"/>
        <end position="62"/>
    </location>
</feature>
<evidence type="ECO:0000256" key="2">
    <source>
        <dbReference type="ARBA" id="ARBA00023015"/>
    </source>
</evidence>
<dbReference type="InterPro" id="IPR000847">
    <property type="entry name" value="LysR_HTH_N"/>
</dbReference>
<dbReference type="InterPro" id="IPR005119">
    <property type="entry name" value="LysR_subst-bd"/>
</dbReference>
<sequence>MRRVLFSRFANYLDEIARLGSIRKAADKLNVSASAIDKQLIHAEEALGVALFERLPRGMRLTSAGEILLHGVRSWQKDFARIRFEIEELRGLRRGEVKIAVSQETVFDFLPGALASFMKDHPRIANHIAVVESDRIRQMVLDGQADFGLTFSPPPQPGVTATRSASFHVRAVVPAENDLRPKKTISLSEFFQRPTIIPDASVHLRDIVDIAAAKSRTRLQPILTTNNLELMRLMVREGCGFGLTAISDKSSTDTKDGLTYLPLGDKSIPPLTLSLIVAPERKFSLTSILARRYFEVYFDDLEQNGGK</sequence>
<evidence type="ECO:0000256" key="1">
    <source>
        <dbReference type="ARBA" id="ARBA00009437"/>
    </source>
</evidence>
<dbReference type="GO" id="GO:0003677">
    <property type="term" value="F:DNA binding"/>
    <property type="evidence" value="ECO:0007669"/>
    <property type="project" value="UniProtKB-KW"/>
</dbReference>
<protein>
    <submittedName>
        <fullName evidence="6">LysR family transcriptional regulator</fullName>
    </submittedName>
</protein>
<dbReference type="Gene3D" id="1.10.10.10">
    <property type="entry name" value="Winged helix-like DNA-binding domain superfamily/Winged helix DNA-binding domain"/>
    <property type="match status" value="1"/>
</dbReference>
<keyword evidence="7" id="KW-1185">Reference proteome</keyword>
<dbReference type="AlphaFoldDB" id="A0A2A6FJD3"/>
<evidence type="ECO:0000313" key="7">
    <source>
        <dbReference type="Proteomes" id="UP000219182"/>
    </source>
</evidence>
<name>A0A2A6FJD3_9HYPH</name>
<dbReference type="PANTHER" id="PTHR30419">
    <property type="entry name" value="HTH-TYPE TRANSCRIPTIONAL REGULATOR YBHD"/>
    <property type="match status" value="1"/>
</dbReference>
<dbReference type="CDD" id="cd05466">
    <property type="entry name" value="PBP2_LTTR_substrate"/>
    <property type="match status" value="1"/>
</dbReference>
<dbReference type="Pfam" id="PF00126">
    <property type="entry name" value="HTH_1"/>
    <property type="match status" value="1"/>
</dbReference>
<accession>A0A2A6FJD3</accession>
<evidence type="ECO:0000256" key="4">
    <source>
        <dbReference type="ARBA" id="ARBA00023163"/>
    </source>
</evidence>
<dbReference type="InterPro" id="IPR050950">
    <property type="entry name" value="HTH-type_LysR_regulators"/>
</dbReference>
<proteinExistence type="inferred from homology"/>
<evidence type="ECO:0000313" key="6">
    <source>
        <dbReference type="EMBL" id="PDQ21776.1"/>
    </source>
</evidence>
<comment type="caution">
    <text evidence="6">The sequence shown here is derived from an EMBL/GenBank/DDBJ whole genome shotgun (WGS) entry which is preliminary data.</text>
</comment>
<dbReference type="PANTHER" id="PTHR30419:SF8">
    <property type="entry name" value="NITROGEN ASSIMILATION TRANSCRIPTIONAL ACTIVATOR-RELATED"/>
    <property type="match status" value="1"/>
</dbReference>
<dbReference type="GO" id="GO:0003700">
    <property type="term" value="F:DNA-binding transcription factor activity"/>
    <property type="evidence" value="ECO:0007669"/>
    <property type="project" value="InterPro"/>
</dbReference>
<dbReference type="Pfam" id="PF03466">
    <property type="entry name" value="LysR_substrate"/>
    <property type="match status" value="1"/>
</dbReference>
<dbReference type="InterPro" id="IPR036388">
    <property type="entry name" value="WH-like_DNA-bd_sf"/>
</dbReference>
<keyword evidence="3" id="KW-0238">DNA-binding</keyword>
<keyword evidence="4" id="KW-0804">Transcription</keyword>
<dbReference type="Proteomes" id="UP000219182">
    <property type="component" value="Unassembled WGS sequence"/>
</dbReference>
<gene>
    <name evidence="6" type="ORF">CN311_07310</name>
</gene>